<gene>
    <name evidence="12" type="primary">LOC117216825</name>
</gene>
<organism evidence="11 12">
    <name type="scientific">Bombus bifarius</name>
    <dbReference type="NCBI Taxonomy" id="103933"/>
    <lineage>
        <taxon>Eukaryota</taxon>
        <taxon>Metazoa</taxon>
        <taxon>Ecdysozoa</taxon>
        <taxon>Arthropoda</taxon>
        <taxon>Hexapoda</taxon>
        <taxon>Insecta</taxon>
        <taxon>Pterygota</taxon>
        <taxon>Neoptera</taxon>
        <taxon>Endopterygota</taxon>
        <taxon>Hymenoptera</taxon>
        <taxon>Apocrita</taxon>
        <taxon>Aculeata</taxon>
        <taxon>Apoidea</taxon>
        <taxon>Anthophila</taxon>
        <taxon>Apidae</taxon>
        <taxon>Bombus</taxon>
        <taxon>Pyrobombus</taxon>
    </lineage>
</organism>
<keyword evidence="4" id="KW-0963">Cytoplasm</keyword>
<evidence type="ECO:0000256" key="7">
    <source>
        <dbReference type="SAM" id="Coils"/>
    </source>
</evidence>
<reference evidence="12" key="1">
    <citation type="submission" date="2025-08" db="UniProtKB">
        <authorList>
            <consortium name="RefSeq"/>
        </authorList>
    </citation>
    <scope>IDENTIFICATION</scope>
    <source>
        <tissue evidence="12">Muscle</tissue>
    </source>
</reference>
<comment type="subcellular location">
    <subcellularLocation>
        <location evidence="1">Cytoplasm</location>
    </subcellularLocation>
</comment>
<dbReference type="AlphaFoldDB" id="A0A6P8NF14"/>
<dbReference type="InterPro" id="IPR057288">
    <property type="entry name" value="PH_PLEKHM2"/>
</dbReference>
<evidence type="ECO:0000256" key="2">
    <source>
        <dbReference type="ARBA" id="ARBA00008771"/>
    </source>
</evidence>
<comment type="similarity">
    <text evidence="2">Belongs to the STK11IP family.</text>
</comment>
<feature type="domain" description="PLEKHM2 PH" evidence="10">
    <location>
        <begin position="943"/>
        <end position="999"/>
    </location>
</feature>
<evidence type="ECO:0000256" key="4">
    <source>
        <dbReference type="ARBA" id="ARBA00022490"/>
    </source>
</evidence>
<evidence type="ECO:0000313" key="11">
    <source>
        <dbReference type="Proteomes" id="UP000515164"/>
    </source>
</evidence>
<dbReference type="InterPro" id="IPR001611">
    <property type="entry name" value="Leu-rich_rpt"/>
</dbReference>
<dbReference type="PROSITE" id="PS51450">
    <property type="entry name" value="LRR"/>
    <property type="match status" value="2"/>
</dbReference>
<accession>A0A6P8NF14</accession>
<keyword evidence="12" id="KW-0808">Transferase</keyword>
<dbReference type="Pfam" id="PF23142">
    <property type="entry name" value="PH_PLEKHM2"/>
    <property type="match status" value="1"/>
</dbReference>
<keyword evidence="5" id="KW-0433">Leucine-rich repeat</keyword>
<dbReference type="GO" id="GO:0016301">
    <property type="term" value="F:kinase activity"/>
    <property type="evidence" value="ECO:0007669"/>
    <property type="project" value="UniProtKB-KW"/>
</dbReference>
<sequence length="1011" mass="112822">MSKIQNEAIMQEIMVLGKLLHQNGEKVLNASGKLSLSTTLLYNLNEAFSLIVDGCENLEASFQVCNSSKIDIFRDLKFLHDFVQKTIGLKVTYCPSNPKIPIDITKFRCLKYLELKKINIDTVKGLRSVRGQLESIVCTGRKGVCTVKQLLVNCGGDTGVGFVWGSLRHLALPHNALEKLDTSLELVPWLQVIDLSHNLITSADELSCLPNLKHVNLGYNKLETVPTFNEAASRLLQVLVLKNNYIESLNGLQSLECLTALDLSYNCLMEHSVLWPLEKMSALLWVSLEGNPLSYHPKHRLLSIKHLHPCLSDRKLVVDHSSLSRLEKQIIAENRFFIVRSEKSVSNELLNSVSNSLNSSSLLTSINTSTISDFVAGTSAEGTGSMEKSFSKSKKKSSIKEAVIAEVEQEKDDLKADRSISCLEISKGHLETKKQILEIRRRYGEDKWLSSQAGTFVQDIMGIQPPTYSITSEFTIENLNAKDIVHSIEDSVNLLMKDTHIELNDKSESLKQEINEFNDEKNRSKVLTEEENISEVLLNNDTSVLENLSEPPYDPEQEVGNLYRVQKRKNSNELEDLFLIITTHVIRERDSLTGKLRCCWSTSSVLSCVLGRSEPVTVDIIFDTTREHRKNRRYFVEPNIAKEIVQIINERIEKRTILLKVFKCMKCSTHFSQDSEYIFISSSASVPGTNQLKCPTCGSTLVIETDELSMLDMENDTSKGLLESVTKNQHSENSVKTNLQHSESSSSIGGAGVRAISVTTSLVHSDSHIQAQVRCSATSLEESRESTPSANVLDKKYESDIEVLSNPSESSIEVLDDGSRTHLTPHRKRSSEERRAAVAPCLLTIPDAAPIMTGLTESSSSGSLTNSICTAYENKAMRQISADEKSLSNNDKETKSTPVANLTSMLGGLLQSIKIGSNKPLELKTEETSHLMGSNIQYSYEDFSSIDHRIKLHIILNIFEHENEELILLLRAEILMQNTKDTFPGCVVLSTSKVYILKIVGPEGFFITTDL</sequence>
<dbReference type="Pfam" id="PF15904">
    <property type="entry name" value="LIP1"/>
    <property type="match status" value="1"/>
</dbReference>
<dbReference type="PANTHER" id="PTHR15454">
    <property type="entry name" value="NISCHARIN RELATED"/>
    <property type="match status" value="1"/>
</dbReference>
<dbReference type="Gene3D" id="3.80.10.10">
    <property type="entry name" value="Ribonuclease Inhibitor"/>
    <property type="match status" value="2"/>
</dbReference>
<feature type="region of interest" description="Disordered" evidence="8">
    <location>
        <begin position="728"/>
        <end position="748"/>
    </location>
</feature>
<dbReference type="Pfam" id="PF12799">
    <property type="entry name" value="LRR_4"/>
    <property type="match status" value="1"/>
</dbReference>
<keyword evidence="12" id="KW-0418">Kinase</keyword>
<feature type="coiled-coil region" evidence="7">
    <location>
        <begin position="500"/>
        <end position="530"/>
    </location>
</feature>
<evidence type="ECO:0000256" key="5">
    <source>
        <dbReference type="ARBA" id="ARBA00022614"/>
    </source>
</evidence>
<name>A0A6P8NF14_9HYME</name>
<evidence type="ECO:0000256" key="1">
    <source>
        <dbReference type="ARBA" id="ARBA00004496"/>
    </source>
</evidence>
<keyword evidence="7" id="KW-0175">Coiled coil</keyword>
<evidence type="ECO:0000256" key="8">
    <source>
        <dbReference type="SAM" id="MobiDB-lite"/>
    </source>
</evidence>
<evidence type="ECO:0000259" key="9">
    <source>
        <dbReference type="Pfam" id="PF15904"/>
    </source>
</evidence>
<dbReference type="GeneID" id="117216825"/>
<evidence type="ECO:0000256" key="6">
    <source>
        <dbReference type="ARBA" id="ARBA00022737"/>
    </source>
</evidence>
<protein>
    <recommendedName>
        <fullName evidence="3">Serine/threonine-protein kinase 11-interacting protein</fullName>
    </recommendedName>
</protein>
<evidence type="ECO:0000256" key="3">
    <source>
        <dbReference type="ARBA" id="ARBA00020683"/>
    </source>
</evidence>
<proteinExistence type="inferred from homology"/>
<dbReference type="GO" id="GO:0005737">
    <property type="term" value="C:cytoplasm"/>
    <property type="evidence" value="ECO:0007669"/>
    <property type="project" value="UniProtKB-SubCell"/>
</dbReference>
<dbReference type="InterPro" id="IPR031782">
    <property type="entry name" value="LIP1_N"/>
</dbReference>
<dbReference type="InterPro" id="IPR032675">
    <property type="entry name" value="LRR_dom_sf"/>
</dbReference>
<feature type="region of interest" description="Disordered" evidence="8">
    <location>
        <begin position="808"/>
        <end position="835"/>
    </location>
</feature>
<keyword evidence="11" id="KW-1185">Reference proteome</keyword>
<evidence type="ECO:0000313" key="12">
    <source>
        <dbReference type="RefSeq" id="XP_033319793.1"/>
    </source>
</evidence>
<keyword evidence="6" id="KW-0677">Repeat</keyword>
<feature type="domain" description="LKB1 serine/threonine kinase interacting protein 1 N-terminal" evidence="9">
    <location>
        <begin position="13"/>
        <end position="95"/>
    </location>
</feature>
<dbReference type="RefSeq" id="XP_033319793.1">
    <property type="nucleotide sequence ID" value="XM_033463902.1"/>
</dbReference>
<dbReference type="Proteomes" id="UP000515164">
    <property type="component" value="Unplaced"/>
</dbReference>
<dbReference type="SUPFAM" id="SSF52075">
    <property type="entry name" value="Outer arm dynein light chain 1"/>
    <property type="match status" value="1"/>
</dbReference>
<evidence type="ECO:0000259" key="10">
    <source>
        <dbReference type="Pfam" id="PF23142"/>
    </source>
</evidence>
<dbReference type="PANTHER" id="PTHR15454:SF69">
    <property type="entry name" value="SERINE_THREONINE-PROTEIN KINASE 11-INTERACTING PROTEIN"/>
    <property type="match status" value="1"/>
</dbReference>
<dbReference type="InterPro" id="IPR025875">
    <property type="entry name" value="Leu-rich_rpt_4"/>
</dbReference>